<proteinExistence type="predicted"/>
<dbReference type="WBParaSite" id="PEQ_0000068101-mRNA-1">
    <property type="protein sequence ID" value="PEQ_0000068101-mRNA-1"/>
    <property type="gene ID" value="PEQ_0000068101"/>
</dbReference>
<organism evidence="2 3">
    <name type="scientific">Parascaris equorum</name>
    <name type="common">Equine roundworm</name>
    <dbReference type="NCBI Taxonomy" id="6256"/>
    <lineage>
        <taxon>Eukaryota</taxon>
        <taxon>Metazoa</taxon>
        <taxon>Ecdysozoa</taxon>
        <taxon>Nematoda</taxon>
        <taxon>Chromadorea</taxon>
        <taxon>Rhabditida</taxon>
        <taxon>Spirurina</taxon>
        <taxon>Ascaridomorpha</taxon>
        <taxon>Ascaridoidea</taxon>
        <taxon>Ascarididae</taxon>
        <taxon>Parascaris</taxon>
    </lineage>
</organism>
<accession>A0A914R2K3</accession>
<evidence type="ECO:0000313" key="3">
    <source>
        <dbReference type="WBParaSite" id="PEQ_0000068101-mRNA-1"/>
    </source>
</evidence>
<feature type="region of interest" description="Disordered" evidence="1">
    <location>
        <begin position="1"/>
        <end position="31"/>
    </location>
</feature>
<evidence type="ECO:0000256" key="1">
    <source>
        <dbReference type="SAM" id="MobiDB-lite"/>
    </source>
</evidence>
<sequence>MERHAEGANDLTMHGCRQTAPSASSKRMLEQKRARLESIIASLPSSNDHYAPPRKIARHSSRWSHFLKAVFLSS</sequence>
<evidence type="ECO:0000313" key="2">
    <source>
        <dbReference type="Proteomes" id="UP000887564"/>
    </source>
</evidence>
<protein>
    <submittedName>
        <fullName evidence="3">BHLH domain-containing protein</fullName>
    </submittedName>
</protein>
<reference evidence="3" key="1">
    <citation type="submission" date="2022-11" db="UniProtKB">
        <authorList>
            <consortium name="WormBaseParasite"/>
        </authorList>
    </citation>
    <scope>IDENTIFICATION</scope>
</reference>
<dbReference type="Proteomes" id="UP000887564">
    <property type="component" value="Unplaced"/>
</dbReference>
<keyword evidence="2" id="KW-1185">Reference proteome</keyword>
<dbReference type="AlphaFoldDB" id="A0A914R2K3"/>
<name>A0A914R2K3_PAREQ</name>